<organism evidence="1 2">
    <name type="scientific">Tenacibaculum geojense</name>
    <dbReference type="NCBI Taxonomy" id="915352"/>
    <lineage>
        <taxon>Bacteria</taxon>
        <taxon>Pseudomonadati</taxon>
        <taxon>Bacteroidota</taxon>
        <taxon>Flavobacteriia</taxon>
        <taxon>Flavobacteriales</taxon>
        <taxon>Flavobacteriaceae</taxon>
        <taxon>Tenacibaculum</taxon>
    </lineage>
</organism>
<protein>
    <submittedName>
        <fullName evidence="1">Na(+)-translocating NADH-quinone reductase subunit F</fullName>
    </submittedName>
</protein>
<name>A0ABW3JQ60_9FLAO</name>
<proteinExistence type="predicted"/>
<dbReference type="EMBL" id="JBHTJR010000028">
    <property type="protein sequence ID" value="MFD0992589.1"/>
    <property type="molecule type" value="Genomic_DNA"/>
</dbReference>
<dbReference type="RefSeq" id="WP_386106030.1">
    <property type="nucleotide sequence ID" value="NZ_JBHTJR010000028.1"/>
</dbReference>
<sequence length="119" mass="13671">MQALTEQELHNLAMNYVGKKLQGMGYEFLAINSQLKRHPQFVLYKKGEPTIFVLVKATENLQNPNAYDTVWVETFKAHAKEQNAKVWYAGVGIANAESLELPVFKDQPYYIAFDDFLQI</sequence>
<dbReference type="Proteomes" id="UP001597062">
    <property type="component" value="Unassembled WGS sequence"/>
</dbReference>
<evidence type="ECO:0000313" key="2">
    <source>
        <dbReference type="Proteomes" id="UP001597062"/>
    </source>
</evidence>
<comment type="caution">
    <text evidence="1">The sequence shown here is derived from an EMBL/GenBank/DDBJ whole genome shotgun (WGS) entry which is preliminary data.</text>
</comment>
<evidence type="ECO:0000313" key="1">
    <source>
        <dbReference type="EMBL" id="MFD0992589.1"/>
    </source>
</evidence>
<accession>A0ABW3JQ60</accession>
<gene>
    <name evidence="1" type="ORF">ACFQ1U_05185</name>
</gene>
<keyword evidence="2" id="KW-1185">Reference proteome</keyword>
<reference evidence="2" key="1">
    <citation type="journal article" date="2019" name="Int. J. Syst. Evol. Microbiol.">
        <title>The Global Catalogue of Microorganisms (GCM) 10K type strain sequencing project: providing services to taxonomists for standard genome sequencing and annotation.</title>
        <authorList>
            <consortium name="The Broad Institute Genomics Platform"/>
            <consortium name="The Broad Institute Genome Sequencing Center for Infectious Disease"/>
            <person name="Wu L."/>
            <person name="Ma J."/>
        </authorList>
    </citation>
    <scope>NUCLEOTIDE SEQUENCE [LARGE SCALE GENOMIC DNA]</scope>
    <source>
        <strain evidence="2">CCUG 60527</strain>
    </source>
</reference>